<protein>
    <submittedName>
        <fullName evidence="1">AraC family transcriptional regulator</fullName>
    </submittedName>
</protein>
<reference evidence="1" key="1">
    <citation type="submission" date="2021-10" db="EMBL/GenBank/DDBJ databases">
        <title>Collection of gut derived symbiotic bacterial strains cultured from healthy donors.</title>
        <authorList>
            <person name="Lin H."/>
            <person name="Littmann E."/>
            <person name="Claire K."/>
            <person name="Pamer E."/>
        </authorList>
    </citation>
    <scope>NUCLEOTIDE SEQUENCE</scope>
    <source>
        <strain evidence="1">MSK.23.4</strain>
    </source>
</reference>
<dbReference type="Proteomes" id="UP001297422">
    <property type="component" value="Unassembled WGS sequence"/>
</dbReference>
<dbReference type="AlphaFoldDB" id="A0AAJ1F2W4"/>
<accession>A0AAJ1F2W4</accession>
<name>A0AAJ1F2W4_MEDGN</name>
<evidence type="ECO:0000313" key="1">
    <source>
        <dbReference type="EMBL" id="MCB5496055.1"/>
    </source>
</evidence>
<evidence type="ECO:0000313" key="2">
    <source>
        <dbReference type="Proteomes" id="UP001297422"/>
    </source>
</evidence>
<proteinExistence type="predicted"/>
<comment type="caution">
    <text evidence="1">The sequence shown here is derived from an EMBL/GenBank/DDBJ whole genome shotgun (WGS) entry which is preliminary data.</text>
</comment>
<organism evidence="1 2">
    <name type="scientific">Mediterraneibacter gnavus</name>
    <name type="common">Ruminococcus gnavus</name>
    <dbReference type="NCBI Taxonomy" id="33038"/>
    <lineage>
        <taxon>Bacteria</taxon>
        <taxon>Bacillati</taxon>
        <taxon>Bacillota</taxon>
        <taxon>Clostridia</taxon>
        <taxon>Lachnospirales</taxon>
        <taxon>Lachnospiraceae</taxon>
        <taxon>Mediterraneibacter</taxon>
    </lineage>
</organism>
<dbReference type="EMBL" id="JAJBNC010000329">
    <property type="protein sequence ID" value="MCB5496055.1"/>
    <property type="molecule type" value="Genomic_DNA"/>
</dbReference>
<feature type="non-terminal residue" evidence="1">
    <location>
        <position position="38"/>
    </location>
</feature>
<sequence length="38" mass="4550">MVETRTIVYDEQLQIEAYQFVGIMQKFPNHFHDCYVVG</sequence>
<gene>
    <name evidence="1" type="ORF">LIQ10_20435</name>
</gene>